<feature type="compositionally biased region" description="Low complexity" evidence="3">
    <location>
        <begin position="16"/>
        <end position="27"/>
    </location>
</feature>
<feature type="domain" description="DUF4515" evidence="4">
    <location>
        <begin position="101"/>
        <end position="289"/>
    </location>
</feature>
<dbReference type="EMBL" id="MCFH01000037">
    <property type="protein sequence ID" value="ORX45971.1"/>
    <property type="molecule type" value="Genomic_DNA"/>
</dbReference>
<feature type="compositionally biased region" description="Basic and acidic residues" evidence="3">
    <location>
        <begin position="1"/>
        <end position="10"/>
    </location>
</feature>
<evidence type="ECO:0000259" key="4">
    <source>
        <dbReference type="Pfam" id="PF14988"/>
    </source>
</evidence>
<dbReference type="InterPro" id="IPR032777">
    <property type="entry name" value="DUF4515"/>
</dbReference>
<dbReference type="AlphaFoldDB" id="A0A1Y1V3Z2"/>
<reference evidence="5 6" key="2">
    <citation type="submission" date="2016-08" db="EMBL/GenBank/DDBJ databases">
        <title>Pervasive Adenine N6-methylation of Active Genes in Fungi.</title>
        <authorList>
            <consortium name="DOE Joint Genome Institute"/>
            <person name="Mondo S.J."/>
            <person name="Dannebaum R.O."/>
            <person name="Kuo R.C."/>
            <person name="Labutti K."/>
            <person name="Haridas S."/>
            <person name="Kuo A."/>
            <person name="Salamov A."/>
            <person name="Ahrendt S.R."/>
            <person name="Lipzen A."/>
            <person name="Sullivan W."/>
            <person name="Andreopoulos W.B."/>
            <person name="Clum A."/>
            <person name="Lindquist E."/>
            <person name="Daum C."/>
            <person name="Ramamoorthy G.K."/>
            <person name="Gryganskyi A."/>
            <person name="Culley D."/>
            <person name="Magnuson J.K."/>
            <person name="James T.Y."/>
            <person name="O'Malley M.A."/>
            <person name="Stajich J.E."/>
            <person name="Spatafora J.W."/>
            <person name="Visel A."/>
            <person name="Grigoriev I.V."/>
        </authorList>
    </citation>
    <scope>NUCLEOTIDE SEQUENCE [LARGE SCALE GENOMIC DNA]</scope>
    <source>
        <strain evidence="6">finn</strain>
    </source>
</reference>
<accession>A0A1Y1V3Z2</accession>
<evidence type="ECO:0000256" key="3">
    <source>
        <dbReference type="SAM" id="MobiDB-lite"/>
    </source>
</evidence>
<dbReference type="Pfam" id="PF14988">
    <property type="entry name" value="DUF4515"/>
    <property type="match status" value="1"/>
</dbReference>
<feature type="coiled-coil region" evidence="2">
    <location>
        <begin position="256"/>
        <end position="283"/>
    </location>
</feature>
<comment type="caution">
    <text evidence="5">The sequence shown here is derived from an EMBL/GenBank/DDBJ whole genome shotgun (WGS) entry which is preliminary data.</text>
</comment>
<dbReference type="STRING" id="1754191.A0A1Y1V3Z2"/>
<keyword evidence="1 2" id="KW-0175">Coiled coil</keyword>
<keyword evidence="6" id="KW-1185">Reference proteome</keyword>
<proteinExistence type="predicted"/>
<dbReference type="PANTHER" id="PTHR14845">
    <property type="entry name" value="COILED-COIL DOMAIN-CONTAINING 166"/>
    <property type="match status" value="1"/>
</dbReference>
<evidence type="ECO:0000256" key="2">
    <source>
        <dbReference type="SAM" id="Coils"/>
    </source>
</evidence>
<dbReference type="PANTHER" id="PTHR14845:SF0">
    <property type="entry name" value="DUF4515 DOMAIN-CONTAINING PROTEIN"/>
    <property type="match status" value="1"/>
</dbReference>
<organism evidence="5 6">
    <name type="scientific">Piromyces finnis</name>
    <dbReference type="NCBI Taxonomy" id="1754191"/>
    <lineage>
        <taxon>Eukaryota</taxon>
        <taxon>Fungi</taxon>
        <taxon>Fungi incertae sedis</taxon>
        <taxon>Chytridiomycota</taxon>
        <taxon>Chytridiomycota incertae sedis</taxon>
        <taxon>Neocallimastigomycetes</taxon>
        <taxon>Neocallimastigales</taxon>
        <taxon>Neocallimastigaceae</taxon>
        <taxon>Piromyces</taxon>
    </lineage>
</organism>
<feature type="coiled-coil region" evidence="2">
    <location>
        <begin position="56"/>
        <end position="221"/>
    </location>
</feature>
<dbReference type="Proteomes" id="UP000193719">
    <property type="component" value="Unassembled WGS sequence"/>
</dbReference>
<feature type="region of interest" description="Disordered" evidence="3">
    <location>
        <begin position="1"/>
        <end position="29"/>
    </location>
</feature>
<evidence type="ECO:0000313" key="5">
    <source>
        <dbReference type="EMBL" id="ORX45971.1"/>
    </source>
</evidence>
<sequence length="355" mass="42239">MAVKNKDSSKGKSKKSSVSTAASTTSKVQKDVVIPKQTLSKIIPLKSDLRIEDLDEDVLKERLELLNKELNYYKEKCKSLKFRNEKLKNEIEENKKDTTDYVKYLEESKNKKQKEIDNIIEKANEEFQLYLRKKQERKHDYDKKYEEIESYIADLEVKIEAKKQEIKTYSDIQSNRLKHESEIDRLTININKIKQEHELEISNLERQLLQNRVKIQKETEQTIKNMEAVAQEKASKYLNEYISMLDKDNERLEEGLAMAIKTTDQLMEEKNRLERENQALRHENKYRDSIASIRLKRINNAIENKKKTDIRHSADENLQKKEKLLKLLSKDNEITPELIEFVNNKLKWDDNEYRV</sequence>
<name>A0A1Y1V3Z2_9FUNG</name>
<gene>
    <name evidence="5" type="ORF">BCR36DRAFT_372460</name>
</gene>
<reference evidence="5 6" key="1">
    <citation type="submission" date="2016-08" db="EMBL/GenBank/DDBJ databases">
        <title>Genomes of anaerobic fungi encode conserved fungal cellulosomes for biomass hydrolysis.</title>
        <authorList>
            <consortium name="DOE Joint Genome Institute"/>
            <person name="Haitjema C.H."/>
            <person name="Gilmore S.P."/>
            <person name="Henske J.K."/>
            <person name="Solomon K.V."/>
            <person name="De Groot R."/>
            <person name="Kuo A."/>
            <person name="Mondo S.J."/>
            <person name="Salamov A.A."/>
            <person name="Labutti K."/>
            <person name="Zhao Z."/>
            <person name="Chiniquy J."/>
            <person name="Barry K."/>
            <person name="Brewer H.M."/>
            <person name="Purvine S.O."/>
            <person name="Wright A.T."/>
            <person name="Boxma B."/>
            <person name="Van Alen T."/>
            <person name="Hackstein J.H."/>
            <person name="Baker S.E."/>
            <person name="Grigoriev I.V."/>
            <person name="O'Malley M.A."/>
        </authorList>
    </citation>
    <scope>NUCLEOTIDE SEQUENCE [LARGE SCALE GENOMIC DNA]</scope>
    <source>
        <strain evidence="6">finn</strain>
    </source>
</reference>
<evidence type="ECO:0000256" key="1">
    <source>
        <dbReference type="ARBA" id="ARBA00023054"/>
    </source>
</evidence>
<evidence type="ECO:0000313" key="6">
    <source>
        <dbReference type="Proteomes" id="UP000193719"/>
    </source>
</evidence>
<protein>
    <recommendedName>
        <fullName evidence="4">DUF4515 domain-containing protein</fullName>
    </recommendedName>
</protein>
<dbReference type="OrthoDB" id="2129492at2759"/>